<comment type="catalytic activity">
    <reaction evidence="2">
        <text>L-aspartyl-tRNA(Asn) + L-glutamine + ATP + H2O = L-asparaginyl-tRNA(Asn) + L-glutamate + ADP + phosphate + 2 H(+)</text>
        <dbReference type="Rhea" id="RHEA:14513"/>
        <dbReference type="Rhea" id="RHEA-COMP:9674"/>
        <dbReference type="Rhea" id="RHEA-COMP:9677"/>
        <dbReference type="ChEBI" id="CHEBI:15377"/>
        <dbReference type="ChEBI" id="CHEBI:15378"/>
        <dbReference type="ChEBI" id="CHEBI:29985"/>
        <dbReference type="ChEBI" id="CHEBI:30616"/>
        <dbReference type="ChEBI" id="CHEBI:43474"/>
        <dbReference type="ChEBI" id="CHEBI:58359"/>
        <dbReference type="ChEBI" id="CHEBI:78515"/>
        <dbReference type="ChEBI" id="CHEBI:78516"/>
        <dbReference type="ChEBI" id="CHEBI:456216"/>
    </reaction>
</comment>
<dbReference type="AlphaFoldDB" id="A0A840V2Y2"/>
<dbReference type="InterPro" id="IPR003837">
    <property type="entry name" value="GatC"/>
</dbReference>
<dbReference type="GO" id="GO:0006412">
    <property type="term" value="P:translation"/>
    <property type="evidence" value="ECO:0007669"/>
    <property type="project" value="UniProtKB-UniRule"/>
</dbReference>
<name>A0A840V2Y2_9BACT</name>
<dbReference type="Proteomes" id="UP000539642">
    <property type="component" value="Unassembled WGS sequence"/>
</dbReference>
<dbReference type="GO" id="GO:0070681">
    <property type="term" value="P:glutaminyl-tRNAGln biosynthesis via transamidation"/>
    <property type="evidence" value="ECO:0007669"/>
    <property type="project" value="TreeGrafter"/>
</dbReference>
<dbReference type="Pfam" id="PF02686">
    <property type="entry name" value="GatC"/>
    <property type="match status" value="1"/>
</dbReference>
<dbReference type="Gene3D" id="1.10.20.60">
    <property type="entry name" value="Glu-tRNAGln amidotransferase C subunit, N-terminal domain"/>
    <property type="match status" value="1"/>
</dbReference>
<dbReference type="EC" id="6.3.5.-" evidence="2"/>
<dbReference type="GO" id="GO:0050567">
    <property type="term" value="F:glutaminyl-tRNA synthase (glutamine-hydrolyzing) activity"/>
    <property type="evidence" value="ECO:0007669"/>
    <property type="project" value="UniProtKB-UniRule"/>
</dbReference>
<dbReference type="EMBL" id="JACHEO010000004">
    <property type="protein sequence ID" value="MBB5347491.1"/>
    <property type="molecule type" value="Genomic_DNA"/>
</dbReference>
<protein>
    <recommendedName>
        <fullName evidence="2">Aspartyl/glutamyl-tRNA(Asn/Gln) amidotransferase subunit C</fullName>
        <shortName evidence="2">Asp/Glu-ADT subunit C</shortName>
        <ecNumber evidence="2">6.3.5.-</ecNumber>
    </recommendedName>
</protein>
<comment type="catalytic activity">
    <reaction evidence="2">
        <text>L-glutamyl-tRNA(Gln) + L-glutamine + ATP + H2O = L-glutaminyl-tRNA(Gln) + L-glutamate + ADP + phosphate + H(+)</text>
        <dbReference type="Rhea" id="RHEA:17521"/>
        <dbReference type="Rhea" id="RHEA-COMP:9681"/>
        <dbReference type="Rhea" id="RHEA-COMP:9684"/>
        <dbReference type="ChEBI" id="CHEBI:15377"/>
        <dbReference type="ChEBI" id="CHEBI:15378"/>
        <dbReference type="ChEBI" id="CHEBI:29985"/>
        <dbReference type="ChEBI" id="CHEBI:30616"/>
        <dbReference type="ChEBI" id="CHEBI:43474"/>
        <dbReference type="ChEBI" id="CHEBI:58359"/>
        <dbReference type="ChEBI" id="CHEBI:78520"/>
        <dbReference type="ChEBI" id="CHEBI:78521"/>
        <dbReference type="ChEBI" id="CHEBI:456216"/>
    </reaction>
</comment>
<dbReference type="InterPro" id="IPR036113">
    <property type="entry name" value="Asp/Glu-ADT_sf_sub_c"/>
</dbReference>
<dbReference type="NCBIfam" id="TIGR00135">
    <property type="entry name" value="gatC"/>
    <property type="match status" value="1"/>
</dbReference>
<keyword evidence="1 2" id="KW-0067">ATP-binding</keyword>
<organism evidence="3 4">
    <name type="scientific">Desulfoprunum benzoelyticum</name>
    <dbReference type="NCBI Taxonomy" id="1506996"/>
    <lineage>
        <taxon>Bacteria</taxon>
        <taxon>Pseudomonadati</taxon>
        <taxon>Thermodesulfobacteriota</taxon>
        <taxon>Desulfobulbia</taxon>
        <taxon>Desulfobulbales</taxon>
        <taxon>Desulfobulbaceae</taxon>
        <taxon>Desulfoprunum</taxon>
    </lineage>
</organism>
<evidence type="ECO:0000313" key="4">
    <source>
        <dbReference type="Proteomes" id="UP000539642"/>
    </source>
</evidence>
<dbReference type="HAMAP" id="MF_00122">
    <property type="entry name" value="GatC"/>
    <property type="match status" value="1"/>
</dbReference>
<gene>
    <name evidence="2" type="primary">gatC</name>
    <name evidence="3" type="ORF">HNQ81_001207</name>
</gene>
<dbReference type="GO" id="GO:0006450">
    <property type="term" value="P:regulation of translational fidelity"/>
    <property type="evidence" value="ECO:0007669"/>
    <property type="project" value="InterPro"/>
</dbReference>
<dbReference type="SUPFAM" id="SSF141000">
    <property type="entry name" value="Glu-tRNAGln amidotransferase C subunit"/>
    <property type="match status" value="1"/>
</dbReference>
<keyword evidence="2 3" id="KW-0436">Ligase</keyword>
<keyword evidence="4" id="KW-1185">Reference proteome</keyword>
<accession>A0A840V2Y2</accession>
<comment type="caution">
    <text evidence="3">The sequence shown here is derived from an EMBL/GenBank/DDBJ whole genome shotgun (WGS) entry which is preliminary data.</text>
</comment>
<evidence type="ECO:0000313" key="3">
    <source>
        <dbReference type="EMBL" id="MBB5347491.1"/>
    </source>
</evidence>
<keyword evidence="2" id="KW-0547">Nucleotide-binding</keyword>
<dbReference type="GO" id="GO:0016740">
    <property type="term" value="F:transferase activity"/>
    <property type="evidence" value="ECO:0007669"/>
    <property type="project" value="UniProtKB-KW"/>
</dbReference>
<reference evidence="3 4" key="1">
    <citation type="submission" date="2020-08" db="EMBL/GenBank/DDBJ databases">
        <title>Genomic Encyclopedia of Type Strains, Phase IV (KMG-IV): sequencing the most valuable type-strain genomes for metagenomic binning, comparative biology and taxonomic classification.</title>
        <authorList>
            <person name="Goeker M."/>
        </authorList>
    </citation>
    <scope>NUCLEOTIDE SEQUENCE [LARGE SCALE GENOMIC DNA]</scope>
    <source>
        <strain evidence="3 4">DSM 28570</strain>
    </source>
</reference>
<dbReference type="PANTHER" id="PTHR15004:SF0">
    <property type="entry name" value="GLUTAMYL-TRNA(GLN) AMIDOTRANSFERASE SUBUNIT C, MITOCHONDRIAL"/>
    <property type="match status" value="1"/>
</dbReference>
<dbReference type="GO" id="GO:0005524">
    <property type="term" value="F:ATP binding"/>
    <property type="evidence" value="ECO:0007669"/>
    <property type="project" value="UniProtKB-KW"/>
</dbReference>
<comment type="function">
    <text evidence="2">Allows the formation of correctly charged Asn-tRNA(Asn) or Gln-tRNA(Gln) through the transamidation of misacylated Asp-tRNA(Asn) or Glu-tRNA(Gln) in organisms which lack either or both of asparaginyl-tRNA or glutaminyl-tRNA synthetases. The reaction takes place in the presence of glutamine and ATP through an activated phospho-Asp-tRNA(Asn) or phospho-Glu-tRNA(Gln).</text>
</comment>
<comment type="similarity">
    <text evidence="2">Belongs to the GatC family.</text>
</comment>
<keyword evidence="3" id="KW-0808">Transferase</keyword>
<keyword evidence="2" id="KW-0648">Protein biosynthesis</keyword>
<comment type="subunit">
    <text evidence="2">Heterotrimer of A, B and C subunits.</text>
</comment>
<evidence type="ECO:0000256" key="1">
    <source>
        <dbReference type="ARBA" id="ARBA00022840"/>
    </source>
</evidence>
<dbReference type="RefSeq" id="WP_183349299.1">
    <property type="nucleotide sequence ID" value="NZ_JACHEO010000004.1"/>
</dbReference>
<sequence length="94" mass="10591">MKISRAEVEHVAHLARLHLTEGELSIMTEQLDLILAYVEKLQELDTNGLPPTTHAISVCNAFREDRVLPSLAQDVALSCSSRHNEEMFQVPRII</sequence>
<dbReference type="PANTHER" id="PTHR15004">
    <property type="entry name" value="GLUTAMYL-TRNA(GLN) AMIDOTRANSFERASE SUBUNIT C, MITOCHONDRIAL"/>
    <property type="match status" value="1"/>
</dbReference>
<proteinExistence type="inferred from homology"/>
<evidence type="ECO:0000256" key="2">
    <source>
        <dbReference type="HAMAP-Rule" id="MF_00122"/>
    </source>
</evidence>